<dbReference type="CDD" id="cd11528">
    <property type="entry name" value="NTP-PPase_MazG_Nterm"/>
    <property type="match status" value="1"/>
</dbReference>
<dbReference type="Pfam" id="PF03819">
    <property type="entry name" value="MazG"/>
    <property type="match status" value="1"/>
</dbReference>
<evidence type="ECO:0000313" key="2">
    <source>
        <dbReference type="EMBL" id="MBC8209336.1"/>
    </source>
</evidence>
<dbReference type="GO" id="GO:0047429">
    <property type="term" value="F:nucleoside triphosphate diphosphatase activity"/>
    <property type="evidence" value="ECO:0007669"/>
    <property type="project" value="TreeGrafter"/>
</dbReference>
<dbReference type="InterPro" id="IPR048015">
    <property type="entry name" value="NTP-PPase_MazG-like_N"/>
</dbReference>
<sequence length="142" mass="16215">MNPHTPQPDTAQPPVETLFHELHKTIKTLRGPKGCPWDIKQTNDSLKKYLQEEMTETISAMDDSNYDNLCEELGDLLFLILLATEVNKENGHFGLADVITQITSKMIRRHPHVFGNISCDDETLLNKQWEAIKSQEKRGKTV</sequence>
<dbReference type="AlphaFoldDB" id="A0A8J6NCD0"/>
<dbReference type="Gene3D" id="1.10.287.1080">
    <property type="entry name" value="MazG-like"/>
    <property type="match status" value="1"/>
</dbReference>
<comment type="caution">
    <text evidence="2">The sequence shown here is derived from an EMBL/GenBank/DDBJ whole genome shotgun (WGS) entry which is preliminary data.</text>
</comment>
<dbReference type="EMBL" id="JACNLK010000091">
    <property type="protein sequence ID" value="MBC8209336.1"/>
    <property type="molecule type" value="Genomic_DNA"/>
</dbReference>
<dbReference type="PANTHER" id="PTHR30522:SF0">
    <property type="entry name" value="NUCLEOSIDE TRIPHOSPHATE PYROPHOSPHOHYDROLASE"/>
    <property type="match status" value="1"/>
</dbReference>
<dbReference type="GO" id="GO:0046076">
    <property type="term" value="P:dTTP catabolic process"/>
    <property type="evidence" value="ECO:0007669"/>
    <property type="project" value="TreeGrafter"/>
</dbReference>
<name>A0A8J6NCD0_9BACT</name>
<gene>
    <name evidence="2" type="ORF">H8E79_09260</name>
</gene>
<evidence type="ECO:0000313" key="3">
    <source>
        <dbReference type="Proteomes" id="UP000599024"/>
    </source>
</evidence>
<accession>A0A8J6NCD0</accession>
<dbReference type="Proteomes" id="UP000599024">
    <property type="component" value="Unassembled WGS sequence"/>
</dbReference>
<dbReference type="PANTHER" id="PTHR30522">
    <property type="entry name" value="NUCLEOSIDE TRIPHOSPHATE PYROPHOSPHOHYDROLASE"/>
    <property type="match status" value="1"/>
</dbReference>
<reference evidence="2 3" key="1">
    <citation type="submission" date="2020-08" db="EMBL/GenBank/DDBJ databases">
        <title>Bridging the membrane lipid divide: bacteria of the FCB group superphylum have the potential to synthesize archaeal ether lipids.</title>
        <authorList>
            <person name="Villanueva L."/>
            <person name="Von Meijenfeldt F.A.B."/>
            <person name="Westbye A.B."/>
            <person name="Yadav S."/>
            <person name="Hopmans E.C."/>
            <person name="Dutilh B.E."/>
            <person name="Sinninghe Damste J.S."/>
        </authorList>
    </citation>
    <scope>NUCLEOTIDE SEQUENCE [LARGE SCALE GENOMIC DNA]</scope>
    <source>
        <strain evidence="2">NIOZ-UU81</strain>
    </source>
</reference>
<dbReference type="InterPro" id="IPR004518">
    <property type="entry name" value="MazG-like_dom"/>
</dbReference>
<dbReference type="GO" id="GO:0006950">
    <property type="term" value="P:response to stress"/>
    <property type="evidence" value="ECO:0007669"/>
    <property type="project" value="UniProtKB-ARBA"/>
</dbReference>
<evidence type="ECO:0000259" key="1">
    <source>
        <dbReference type="Pfam" id="PF03819"/>
    </source>
</evidence>
<dbReference type="InterPro" id="IPR011551">
    <property type="entry name" value="NTP_PyrPHydrolase_MazG"/>
</dbReference>
<proteinExistence type="predicted"/>
<dbReference type="SUPFAM" id="SSF101386">
    <property type="entry name" value="all-alpha NTP pyrophosphatases"/>
    <property type="match status" value="1"/>
</dbReference>
<dbReference type="GO" id="GO:0046081">
    <property type="term" value="P:dUTP catabolic process"/>
    <property type="evidence" value="ECO:0007669"/>
    <property type="project" value="TreeGrafter"/>
</dbReference>
<dbReference type="GO" id="GO:0046047">
    <property type="term" value="P:TTP catabolic process"/>
    <property type="evidence" value="ECO:0007669"/>
    <property type="project" value="TreeGrafter"/>
</dbReference>
<dbReference type="FunFam" id="1.10.287.1080:FF:000001">
    <property type="entry name" value="Nucleoside triphosphate pyrophosphohydrolase"/>
    <property type="match status" value="1"/>
</dbReference>
<feature type="domain" description="NTP pyrophosphohydrolase MazG-like" evidence="1">
    <location>
        <begin position="41"/>
        <end position="114"/>
    </location>
</feature>
<organism evidence="2 3">
    <name type="scientific">Candidatus Desulfatifera sulfidica</name>
    <dbReference type="NCBI Taxonomy" id="2841691"/>
    <lineage>
        <taxon>Bacteria</taxon>
        <taxon>Pseudomonadati</taxon>
        <taxon>Thermodesulfobacteriota</taxon>
        <taxon>Desulfobulbia</taxon>
        <taxon>Desulfobulbales</taxon>
        <taxon>Desulfobulbaceae</taxon>
        <taxon>Candidatus Desulfatifera</taxon>
    </lineage>
</organism>
<dbReference type="GO" id="GO:0046052">
    <property type="term" value="P:UTP catabolic process"/>
    <property type="evidence" value="ECO:0007669"/>
    <property type="project" value="TreeGrafter"/>
</dbReference>
<protein>
    <submittedName>
        <fullName evidence="2">Nucleotide pyrophosphohydrolase</fullName>
    </submittedName>
</protein>
<dbReference type="GO" id="GO:0046061">
    <property type="term" value="P:dATP catabolic process"/>
    <property type="evidence" value="ECO:0007669"/>
    <property type="project" value="TreeGrafter"/>
</dbReference>
<dbReference type="GO" id="GO:0006203">
    <property type="term" value="P:dGTP catabolic process"/>
    <property type="evidence" value="ECO:0007669"/>
    <property type="project" value="TreeGrafter"/>
</dbReference>